<dbReference type="AlphaFoldDB" id="D8SJS4"/>
<proteinExistence type="inferred from homology"/>
<dbReference type="EMBL" id="GL377623">
    <property type="protein sequence ID" value="EFJ15410.1"/>
    <property type="molecule type" value="Genomic_DNA"/>
</dbReference>
<evidence type="ECO:0000256" key="1">
    <source>
        <dbReference type="ARBA" id="ARBA00006187"/>
    </source>
</evidence>
<evidence type="ECO:0000256" key="2">
    <source>
        <dbReference type="ARBA" id="ARBA00022701"/>
    </source>
</evidence>
<protein>
    <submittedName>
        <fullName evidence="4">Uncharacterized protein</fullName>
    </submittedName>
</protein>
<feature type="chain" id="PRO_5003122784" evidence="3">
    <location>
        <begin position="21"/>
        <end position="351"/>
    </location>
</feature>
<evidence type="ECO:0000256" key="3">
    <source>
        <dbReference type="SAM" id="SignalP"/>
    </source>
</evidence>
<keyword evidence="5" id="KW-1185">Reference proteome</keyword>
<dbReference type="GO" id="GO:0005737">
    <property type="term" value="C:cytoplasm"/>
    <property type="evidence" value="ECO:0000318"/>
    <property type="project" value="GO_Central"/>
</dbReference>
<keyword evidence="2" id="KW-0493">Microtubule</keyword>
<evidence type="ECO:0000313" key="4">
    <source>
        <dbReference type="EMBL" id="EFJ15410.1"/>
    </source>
</evidence>
<comment type="similarity">
    <text evidence="1">Belongs to the MAP65/ASE1 family.</text>
</comment>
<dbReference type="GO" id="GO:0005874">
    <property type="term" value="C:microtubule"/>
    <property type="evidence" value="ECO:0007669"/>
    <property type="project" value="UniProtKB-KW"/>
</dbReference>
<dbReference type="KEGG" id="smo:SELMODRAFT_422857"/>
<dbReference type="eggNOG" id="KOG4302">
    <property type="taxonomic scope" value="Eukaryota"/>
</dbReference>
<dbReference type="STRING" id="88036.D8SJS4"/>
<dbReference type="GO" id="GO:0008017">
    <property type="term" value="F:microtubule binding"/>
    <property type="evidence" value="ECO:0000318"/>
    <property type="project" value="GO_Central"/>
</dbReference>
<dbReference type="PANTHER" id="PTHR19321">
    <property type="entry name" value="PROTEIN REGULATOR OF CYTOKINESIS 1 PRC1-RELATED"/>
    <property type="match status" value="1"/>
</dbReference>
<dbReference type="GO" id="GO:0005819">
    <property type="term" value="C:spindle"/>
    <property type="evidence" value="ECO:0000318"/>
    <property type="project" value="GO_Central"/>
</dbReference>
<dbReference type="Pfam" id="PF03999">
    <property type="entry name" value="MAP65_ASE1"/>
    <property type="match status" value="1"/>
</dbReference>
<accession>D8SJS4</accession>
<reference evidence="4 5" key="1">
    <citation type="journal article" date="2011" name="Science">
        <title>The Selaginella genome identifies genetic changes associated with the evolution of vascular plants.</title>
        <authorList>
            <person name="Banks J.A."/>
            <person name="Nishiyama T."/>
            <person name="Hasebe M."/>
            <person name="Bowman J.L."/>
            <person name="Gribskov M."/>
            <person name="dePamphilis C."/>
            <person name="Albert V.A."/>
            <person name="Aono N."/>
            <person name="Aoyama T."/>
            <person name="Ambrose B.A."/>
            <person name="Ashton N.W."/>
            <person name="Axtell M.J."/>
            <person name="Barker E."/>
            <person name="Barker M.S."/>
            <person name="Bennetzen J.L."/>
            <person name="Bonawitz N.D."/>
            <person name="Chapple C."/>
            <person name="Cheng C."/>
            <person name="Correa L.G."/>
            <person name="Dacre M."/>
            <person name="DeBarry J."/>
            <person name="Dreyer I."/>
            <person name="Elias M."/>
            <person name="Engstrom E.M."/>
            <person name="Estelle M."/>
            <person name="Feng L."/>
            <person name="Finet C."/>
            <person name="Floyd S.K."/>
            <person name="Frommer W.B."/>
            <person name="Fujita T."/>
            <person name="Gramzow L."/>
            <person name="Gutensohn M."/>
            <person name="Harholt J."/>
            <person name="Hattori M."/>
            <person name="Heyl A."/>
            <person name="Hirai T."/>
            <person name="Hiwatashi Y."/>
            <person name="Ishikawa M."/>
            <person name="Iwata M."/>
            <person name="Karol K.G."/>
            <person name="Koehler B."/>
            <person name="Kolukisaoglu U."/>
            <person name="Kubo M."/>
            <person name="Kurata T."/>
            <person name="Lalonde S."/>
            <person name="Li K."/>
            <person name="Li Y."/>
            <person name="Litt A."/>
            <person name="Lyons E."/>
            <person name="Manning G."/>
            <person name="Maruyama T."/>
            <person name="Michael T.P."/>
            <person name="Mikami K."/>
            <person name="Miyazaki S."/>
            <person name="Morinaga S."/>
            <person name="Murata T."/>
            <person name="Mueller-Roeber B."/>
            <person name="Nelson D.R."/>
            <person name="Obara M."/>
            <person name="Oguri Y."/>
            <person name="Olmstead R.G."/>
            <person name="Onodera N."/>
            <person name="Petersen B.L."/>
            <person name="Pils B."/>
            <person name="Prigge M."/>
            <person name="Rensing S.A."/>
            <person name="Riano-Pachon D.M."/>
            <person name="Roberts A.W."/>
            <person name="Sato Y."/>
            <person name="Scheller H.V."/>
            <person name="Schulz B."/>
            <person name="Schulz C."/>
            <person name="Shakirov E.V."/>
            <person name="Shibagaki N."/>
            <person name="Shinohara N."/>
            <person name="Shippen D.E."/>
            <person name="Soerensen I."/>
            <person name="Sotooka R."/>
            <person name="Sugimoto N."/>
            <person name="Sugita M."/>
            <person name="Sumikawa N."/>
            <person name="Tanurdzic M."/>
            <person name="Theissen G."/>
            <person name="Ulvskov P."/>
            <person name="Wakazuki S."/>
            <person name="Weng J.K."/>
            <person name="Willats W.W."/>
            <person name="Wipf D."/>
            <person name="Wolf P.G."/>
            <person name="Yang L."/>
            <person name="Zimmer A.D."/>
            <person name="Zhu Q."/>
            <person name="Mitros T."/>
            <person name="Hellsten U."/>
            <person name="Loque D."/>
            <person name="Otillar R."/>
            <person name="Salamov A."/>
            <person name="Schmutz J."/>
            <person name="Shapiro H."/>
            <person name="Lindquist E."/>
            <person name="Lucas S."/>
            <person name="Rokhsar D."/>
            <person name="Grigoriev I.V."/>
        </authorList>
    </citation>
    <scope>NUCLEOTIDE SEQUENCE [LARGE SCALE GENOMIC DNA]</scope>
</reference>
<dbReference type="Proteomes" id="UP000001514">
    <property type="component" value="Unassembled WGS sequence"/>
</dbReference>
<dbReference type="Gene3D" id="1.20.58.1520">
    <property type="match status" value="1"/>
</dbReference>
<feature type="signal peptide" evidence="3">
    <location>
        <begin position="1"/>
        <end position="20"/>
    </location>
</feature>
<dbReference type="HOGENOM" id="CLU_790841_0_0_1"/>
<dbReference type="PANTHER" id="PTHR19321:SF41">
    <property type="entry name" value="FASCETTO-RELATED"/>
    <property type="match status" value="1"/>
</dbReference>
<keyword evidence="3" id="KW-0732">Signal</keyword>
<dbReference type="InterPro" id="IPR007145">
    <property type="entry name" value="MAP65_Ase1_PRC1"/>
</dbReference>
<evidence type="ECO:0000313" key="5">
    <source>
        <dbReference type="Proteomes" id="UP000001514"/>
    </source>
</evidence>
<organism evidence="5">
    <name type="scientific">Selaginella moellendorffii</name>
    <name type="common">Spikemoss</name>
    <dbReference type="NCBI Taxonomy" id="88036"/>
    <lineage>
        <taxon>Eukaryota</taxon>
        <taxon>Viridiplantae</taxon>
        <taxon>Streptophyta</taxon>
        <taxon>Embryophyta</taxon>
        <taxon>Tracheophyta</taxon>
        <taxon>Lycopodiopsida</taxon>
        <taxon>Selaginellales</taxon>
        <taxon>Selaginellaceae</taxon>
        <taxon>Selaginella</taxon>
    </lineage>
</organism>
<dbReference type="GO" id="GO:0000226">
    <property type="term" value="P:microtubule cytoskeleton organization"/>
    <property type="evidence" value="ECO:0000318"/>
    <property type="project" value="GO_Central"/>
</dbReference>
<dbReference type="InParanoid" id="D8SJS4"/>
<dbReference type="Gramene" id="EFJ15410">
    <property type="protein sequence ID" value="EFJ15410"/>
    <property type="gene ID" value="SELMODRAFT_422857"/>
</dbReference>
<name>D8SJS4_SELML</name>
<gene>
    <name evidence="4" type="ORF">SELMODRAFT_422857</name>
</gene>
<sequence length="351" mass="39705">MTVLVDVGVCLLVISNSTLLLRGTGKKRSSGPEGIARITTTITTVVNGGKRSRGGFLIVLSDLGTRILILEAMEGEDTTCRSLLLELQSIWEEMGESDEERDRMLLQLEQECLDVYRRSVDQGNCVRARLHQLLADSESELASLLSLLGDRPCTERGAAEQFEDVQCQIQRLSQEISPGTLQEAENGAFCWKDLSLRKLYEYHCQLQELQDEKSTLLHKVSELLEVLQEYCVLLGTDFTEVVKEVHPSLCDPGQSRRIVDLSELLARIESSIAKAKEESLDRRDIMERMERWISACEEESWLEEYSKAPLKVLCRFFHLQYQKNISCYDERKKKKGAHTKGGEENVGATAN</sequence>